<dbReference type="GO" id="GO:0016192">
    <property type="term" value="P:vesicle-mediated transport"/>
    <property type="evidence" value="ECO:0007669"/>
    <property type="project" value="InterPro"/>
</dbReference>
<dbReference type="PROSITE" id="PS50892">
    <property type="entry name" value="V_SNARE"/>
    <property type="match status" value="1"/>
</dbReference>
<dbReference type="GO" id="GO:0016020">
    <property type="term" value="C:membrane"/>
    <property type="evidence" value="ECO:0007669"/>
    <property type="project" value="InterPro"/>
</dbReference>
<dbReference type="Proteomes" id="UP000278807">
    <property type="component" value="Unassembled WGS sequence"/>
</dbReference>
<evidence type="ECO:0000256" key="3">
    <source>
        <dbReference type="SAM" id="Phobius"/>
    </source>
</evidence>
<feature type="region of interest" description="Disordered" evidence="2">
    <location>
        <begin position="18"/>
        <end position="42"/>
    </location>
</feature>
<name>A0A0R3T5A5_RODNA</name>
<dbReference type="Pfam" id="PF00957">
    <property type="entry name" value="Synaptobrevin"/>
    <property type="match status" value="1"/>
</dbReference>
<dbReference type="WBParaSite" id="HNAJ_0000224301-mRNA-1">
    <property type="protein sequence ID" value="HNAJ_0000224301-mRNA-1"/>
    <property type="gene ID" value="HNAJ_0000224301"/>
</dbReference>
<reference evidence="5 6" key="2">
    <citation type="submission" date="2018-11" db="EMBL/GenBank/DDBJ databases">
        <authorList>
            <consortium name="Pathogen Informatics"/>
        </authorList>
    </citation>
    <scope>NUCLEOTIDE SEQUENCE [LARGE SCALE GENOMIC DNA]</scope>
</reference>
<keyword evidence="6" id="KW-1185">Reference proteome</keyword>
<dbReference type="SUPFAM" id="SSF58038">
    <property type="entry name" value="SNARE fusion complex"/>
    <property type="match status" value="1"/>
</dbReference>
<dbReference type="InterPro" id="IPR001388">
    <property type="entry name" value="Synaptobrevin-like"/>
</dbReference>
<reference evidence="7" key="1">
    <citation type="submission" date="2017-02" db="UniProtKB">
        <authorList>
            <consortium name="WormBaseParasite"/>
        </authorList>
    </citation>
    <scope>IDENTIFICATION</scope>
</reference>
<dbReference type="PRINTS" id="PR00219">
    <property type="entry name" value="SYNAPTOBREVN"/>
</dbReference>
<organism evidence="7">
    <name type="scientific">Rodentolepis nana</name>
    <name type="common">Dwarf tapeworm</name>
    <name type="synonym">Hymenolepis nana</name>
    <dbReference type="NCBI Taxonomy" id="102285"/>
    <lineage>
        <taxon>Eukaryota</taxon>
        <taxon>Metazoa</taxon>
        <taxon>Spiralia</taxon>
        <taxon>Lophotrochozoa</taxon>
        <taxon>Platyhelminthes</taxon>
        <taxon>Cestoda</taxon>
        <taxon>Eucestoda</taxon>
        <taxon>Cyclophyllidea</taxon>
        <taxon>Hymenolepididae</taxon>
        <taxon>Rodentolepis</taxon>
    </lineage>
</organism>
<evidence type="ECO:0000313" key="6">
    <source>
        <dbReference type="Proteomes" id="UP000278807"/>
    </source>
</evidence>
<dbReference type="PANTHER" id="PTHR45701">
    <property type="entry name" value="SYNAPTOBREVIN FAMILY MEMBER"/>
    <property type="match status" value="1"/>
</dbReference>
<evidence type="ECO:0000256" key="1">
    <source>
        <dbReference type="PROSITE-ProRule" id="PRU00290"/>
    </source>
</evidence>
<accession>A0A0R3T5A5</accession>
<gene>
    <name evidence="5" type="ORF">HNAJ_LOCUS2242</name>
</gene>
<keyword evidence="3" id="KW-1133">Transmembrane helix</keyword>
<sequence length="141" mass="16295">MASSYTIRIQGRICRRSNNDQTVDKSKGGQSQQPATEKKVEKTINKRLQRTQAQVNEVVDIMRVNIEKVLERDKNLSQLDDRAGELLKSYFSSLTILKIVSVIFHFLIRSTNNHKVLFGGGPIFIQAWHDLRRNQCSHWDI</sequence>
<keyword evidence="3" id="KW-0812">Transmembrane</keyword>
<evidence type="ECO:0000313" key="7">
    <source>
        <dbReference type="WBParaSite" id="HNAJ_0000224301-mRNA-1"/>
    </source>
</evidence>
<dbReference type="AlphaFoldDB" id="A0A0R3T5A5"/>
<dbReference type="OrthoDB" id="10042941at2759"/>
<dbReference type="InterPro" id="IPR016444">
    <property type="entry name" value="Synaptobrevin/VAMP"/>
</dbReference>
<dbReference type="InterPro" id="IPR042855">
    <property type="entry name" value="V_SNARE_CC"/>
</dbReference>
<dbReference type="Gene3D" id="1.20.5.110">
    <property type="match status" value="1"/>
</dbReference>
<feature type="domain" description="V-SNARE coiled-coil homology" evidence="4">
    <location>
        <begin position="47"/>
        <end position="106"/>
    </location>
</feature>
<evidence type="ECO:0000259" key="4">
    <source>
        <dbReference type="PROSITE" id="PS50892"/>
    </source>
</evidence>
<keyword evidence="3" id="KW-0472">Membrane</keyword>
<dbReference type="EMBL" id="UZAE01001053">
    <property type="protein sequence ID" value="VDN98101.1"/>
    <property type="molecule type" value="Genomic_DNA"/>
</dbReference>
<proteinExistence type="predicted"/>
<feature type="transmembrane region" description="Helical" evidence="3">
    <location>
        <begin position="90"/>
        <end position="108"/>
    </location>
</feature>
<protein>
    <submittedName>
        <fullName evidence="7">V-SNARE coiled-coil homology domain-containing protein</fullName>
    </submittedName>
</protein>
<dbReference type="STRING" id="102285.A0A0R3T5A5"/>
<evidence type="ECO:0000256" key="2">
    <source>
        <dbReference type="SAM" id="MobiDB-lite"/>
    </source>
</evidence>
<keyword evidence="1" id="KW-0175">Coiled coil</keyword>
<evidence type="ECO:0000313" key="5">
    <source>
        <dbReference type="EMBL" id="VDN98101.1"/>
    </source>
</evidence>